<dbReference type="STRING" id="1437425.CSEC_0656"/>
<dbReference type="AlphaFoldDB" id="A0A090DXE7"/>
<gene>
    <name evidence="1" type="ORF">CSEC_0656</name>
</gene>
<evidence type="ECO:0000313" key="1">
    <source>
        <dbReference type="EMBL" id="CDR33489.1"/>
    </source>
</evidence>
<proteinExistence type="predicted"/>
<sequence length="386" mass="43801">MKKGVPNKQKGSLVLRNFLIFFSVLIFQSSLISGDIKPNCRKNNYNGCCQEACFNSCHIANDCCFKDPCCFNESCLDFGWGCGEDFCWDNPCGFDPCNGDFGKGCCNLNKKLCCSDKNKNACGALGFDRVDDGCGIGNKKGCCGGIGFNRTEVGLNCNKLPFNCARNLDDLFLSDKHPIKKKLDKIFKKRRATASMEELNESDFYVLHWAGDRHPIVARHPALRGYVVKLFVDTQNVGNGYEHFARRVHNAREIACYIEENGLGNFFKVPEKWLYKIKDADEETQVAYLLIAKDVKPLSPNKNKLKWKRRNFGQVRLEAVFGIIDNLGLFDSVYIDNIPFCEDGKIAIIDTEHLGKWPVNFSKLTPVFHPSLQVRWLKLIECRRTH</sequence>
<reference evidence="1" key="1">
    <citation type="submission" date="2013-12" db="EMBL/GenBank/DDBJ databases">
        <authorList>
            <person name="Linke B."/>
        </authorList>
    </citation>
    <scope>NUCLEOTIDE SEQUENCE [LARGE SCALE GENOMIC DNA]</scope>
    <source>
        <strain evidence="1">CRIB-18</strain>
    </source>
</reference>
<protein>
    <submittedName>
        <fullName evidence="1">Conserved putative secreted protein</fullName>
    </submittedName>
</protein>
<comment type="caution">
    <text evidence="1">The sequence shown here is derived from an EMBL/GenBank/DDBJ whole genome shotgun (WGS) entry which is preliminary data.</text>
</comment>
<reference evidence="1" key="2">
    <citation type="submission" date="2014-09" db="EMBL/GenBank/DDBJ databases">
        <title>Criblamydia sequanensis harbors a mega-plasmid encoding arsenite resistance.</title>
        <authorList>
            <person name="Bertelli C."/>
            <person name="Goesmann A."/>
            <person name="Greub G."/>
        </authorList>
    </citation>
    <scope>NUCLEOTIDE SEQUENCE [LARGE SCALE GENOMIC DNA]</scope>
    <source>
        <strain evidence="1">CRIB-18</strain>
    </source>
</reference>
<keyword evidence="2" id="KW-1185">Reference proteome</keyword>
<organism evidence="1 2">
    <name type="scientific">Candidatus Criblamydia sequanensis CRIB-18</name>
    <dbReference type="NCBI Taxonomy" id="1437425"/>
    <lineage>
        <taxon>Bacteria</taxon>
        <taxon>Pseudomonadati</taxon>
        <taxon>Chlamydiota</taxon>
        <taxon>Chlamydiia</taxon>
        <taxon>Parachlamydiales</taxon>
        <taxon>Candidatus Criblamydiaceae</taxon>
        <taxon>Candidatus Criblamydia</taxon>
    </lineage>
</organism>
<dbReference type="EMBL" id="CCEJ010000003">
    <property type="protein sequence ID" value="CDR33489.1"/>
    <property type="molecule type" value="Genomic_DNA"/>
</dbReference>
<dbReference type="eggNOG" id="ENOG50318MW">
    <property type="taxonomic scope" value="Bacteria"/>
</dbReference>
<name>A0A090DXE7_9BACT</name>
<dbReference type="Proteomes" id="UP000031552">
    <property type="component" value="Unassembled WGS sequence"/>
</dbReference>
<dbReference type="RefSeq" id="WP_041016972.1">
    <property type="nucleotide sequence ID" value="NZ_CCEJ010000003.1"/>
</dbReference>
<accession>A0A090DXE7</accession>
<evidence type="ECO:0000313" key="2">
    <source>
        <dbReference type="Proteomes" id="UP000031552"/>
    </source>
</evidence>